<name>A0A7Y1M7P0_9PSED</name>
<sequence length="107" mass="11065">MSHPKNSTTPTAVQPQSLTEAMPIHLLDADSPKSGLLQVCGGKPTSEALFLASTLMGSALEIMNRLTDGGMGTNETFGVRFLIESSAALVDASAQGIEFGDIQGGTQ</sequence>
<dbReference type="AlphaFoldDB" id="A0A7Y1M7P0"/>
<comment type="caution">
    <text evidence="1">The sequence shown here is derived from an EMBL/GenBank/DDBJ whole genome shotgun (WGS) entry which is preliminary data.</text>
</comment>
<accession>A0A7Y1M7P0</accession>
<reference evidence="1 2" key="1">
    <citation type="journal article" date="2020" name="Front. Microbiol.">
        <title>Genetic Organization of the aprX-lipA2 Operon Affects the Proteolytic Potential of Pseudomonas Species in Milk.</title>
        <authorList>
            <person name="Maier C."/>
            <person name="Huptas C."/>
            <person name="von Neubeck M."/>
            <person name="Scherer S."/>
            <person name="Wenning M."/>
            <person name="Lucking G."/>
        </authorList>
    </citation>
    <scope>NUCLEOTIDE SEQUENCE [LARGE SCALE GENOMIC DNA]</scope>
    <source>
        <strain evidence="1 2">WS 5405</strain>
    </source>
</reference>
<gene>
    <name evidence="1" type="ORF">HBO13_29285</name>
</gene>
<proteinExistence type="predicted"/>
<evidence type="ECO:0000313" key="2">
    <source>
        <dbReference type="Proteomes" id="UP000535954"/>
    </source>
</evidence>
<dbReference type="EMBL" id="JAAQYH010000020">
    <property type="protein sequence ID" value="NNA76730.1"/>
    <property type="molecule type" value="Genomic_DNA"/>
</dbReference>
<evidence type="ECO:0008006" key="3">
    <source>
        <dbReference type="Google" id="ProtNLM"/>
    </source>
</evidence>
<dbReference type="RefSeq" id="WP_169900490.1">
    <property type="nucleotide sequence ID" value="NZ_JAAQYH010000020.1"/>
</dbReference>
<evidence type="ECO:0000313" key="1">
    <source>
        <dbReference type="EMBL" id="NNA76730.1"/>
    </source>
</evidence>
<dbReference type="Proteomes" id="UP000535954">
    <property type="component" value="Unassembled WGS sequence"/>
</dbReference>
<protein>
    <recommendedName>
        <fullName evidence="3">DUF3077 domain-containing protein</fullName>
    </recommendedName>
</protein>
<organism evidence="1 2">
    <name type="scientific">Pseudomonas lactis</name>
    <dbReference type="NCBI Taxonomy" id="1615674"/>
    <lineage>
        <taxon>Bacteria</taxon>
        <taxon>Pseudomonadati</taxon>
        <taxon>Pseudomonadota</taxon>
        <taxon>Gammaproteobacteria</taxon>
        <taxon>Pseudomonadales</taxon>
        <taxon>Pseudomonadaceae</taxon>
        <taxon>Pseudomonas</taxon>
    </lineage>
</organism>